<keyword evidence="3" id="KW-1185">Reference proteome</keyword>
<dbReference type="EMBL" id="VFQE01000001">
    <property type="protein sequence ID" value="TQN42888.1"/>
    <property type="molecule type" value="Genomic_DNA"/>
</dbReference>
<dbReference type="Gene3D" id="1.10.287.1490">
    <property type="match status" value="1"/>
</dbReference>
<reference evidence="2 3" key="1">
    <citation type="submission" date="2019-06" db="EMBL/GenBank/DDBJ databases">
        <title>Sequencing the genomes of 1000 actinobacteria strains.</title>
        <authorList>
            <person name="Klenk H.-P."/>
        </authorList>
    </citation>
    <scope>NUCLEOTIDE SEQUENCE [LARGE SCALE GENOMIC DNA]</scope>
    <source>
        <strain evidence="2 3">DSM 46837</strain>
    </source>
</reference>
<feature type="compositionally biased region" description="Low complexity" evidence="1">
    <location>
        <begin position="12"/>
        <end position="23"/>
    </location>
</feature>
<dbReference type="AlphaFoldDB" id="A0A543PFN4"/>
<accession>A0A543PFN4</accession>
<dbReference type="OrthoDB" id="9890382at2"/>
<name>A0A543PFN4_9ACTN</name>
<dbReference type="RefSeq" id="WP_142025464.1">
    <property type="nucleotide sequence ID" value="NZ_VFQE01000001.1"/>
</dbReference>
<organism evidence="2 3">
    <name type="scientific">Blastococcus colisei</name>
    <dbReference type="NCBI Taxonomy" id="1564162"/>
    <lineage>
        <taxon>Bacteria</taxon>
        <taxon>Bacillati</taxon>
        <taxon>Actinomycetota</taxon>
        <taxon>Actinomycetes</taxon>
        <taxon>Geodermatophilales</taxon>
        <taxon>Geodermatophilaceae</taxon>
        <taxon>Blastococcus</taxon>
    </lineage>
</organism>
<evidence type="ECO:0000313" key="2">
    <source>
        <dbReference type="EMBL" id="TQN42888.1"/>
    </source>
</evidence>
<comment type="caution">
    <text evidence="2">The sequence shown here is derived from an EMBL/GenBank/DDBJ whole genome shotgun (WGS) entry which is preliminary data.</text>
</comment>
<feature type="compositionally biased region" description="Basic and acidic residues" evidence="1">
    <location>
        <begin position="1"/>
        <end position="11"/>
    </location>
</feature>
<proteinExistence type="predicted"/>
<dbReference type="Proteomes" id="UP000319865">
    <property type="component" value="Unassembled WGS sequence"/>
</dbReference>
<evidence type="ECO:0000256" key="1">
    <source>
        <dbReference type="SAM" id="MobiDB-lite"/>
    </source>
</evidence>
<gene>
    <name evidence="2" type="ORF">FHU33_2299</name>
</gene>
<protein>
    <submittedName>
        <fullName evidence="2">Uncharacterized protein</fullName>
    </submittedName>
</protein>
<sequence>MSTQDHGDRAAANDPGASASATAAEERTSSTDDSAGSAKGARQGGKTPAPDDSTPDTLGELMAELRKRQSELATTIKQGKASLADRESQQQKVKKQLADLDRAAGDLERTRTDSQSVLDDAQKALDDARPLIDQLDDDVEEALGKALAAIDKAIADKQAEVDVQAGEVPKLESERDRLQRAWVEQQVAHDAASARLTGLPAAIKQTTARLKALRSELVAATTAGHAAKACVLALEVTARKTELEDLRDPSYEADLIEAVTDAGTALSAAGDALADGQSALTERQAKVDELKAELTALWQSRAAKVQQLYDAPSDAASAAPAA</sequence>
<evidence type="ECO:0000313" key="3">
    <source>
        <dbReference type="Proteomes" id="UP000319865"/>
    </source>
</evidence>
<feature type="region of interest" description="Disordered" evidence="1">
    <location>
        <begin position="1"/>
        <end position="96"/>
    </location>
</feature>